<dbReference type="InterPro" id="IPR008913">
    <property type="entry name" value="Znf_CHY"/>
</dbReference>
<sequence length="105" mass="11551">MFLAEEICGSEVDAQGRCSHYRQHWDVVANRCATCGKWWACHRCHEEQADHPFGRVSKQRADAVLCGVCGKRMGYAEYHGAVGCPGCGHAFNPGCAAHEGMYFDG</sequence>
<feature type="domain" description="CHY-type" evidence="4">
    <location>
        <begin position="11"/>
        <end position="89"/>
    </location>
</feature>
<dbReference type="EMBL" id="LKST01000002">
    <property type="protein sequence ID" value="KQB84627.1"/>
    <property type="molecule type" value="Genomic_DNA"/>
</dbReference>
<dbReference type="InterPro" id="IPR037274">
    <property type="entry name" value="Znf_CHY_sf"/>
</dbReference>
<protein>
    <submittedName>
        <fullName evidence="5">CHY zinc finger</fullName>
    </submittedName>
</protein>
<evidence type="ECO:0000259" key="4">
    <source>
        <dbReference type="PROSITE" id="PS51266"/>
    </source>
</evidence>
<evidence type="ECO:0000256" key="2">
    <source>
        <dbReference type="ARBA" id="ARBA00022771"/>
    </source>
</evidence>
<comment type="caution">
    <text evidence="5">The sequence shown here is derived from an EMBL/GenBank/DDBJ whole genome shotgun (WGS) entry which is preliminary data.</text>
</comment>
<keyword evidence="3" id="KW-0862">Zinc</keyword>
<dbReference type="SUPFAM" id="SSF161219">
    <property type="entry name" value="CHY zinc finger-like"/>
    <property type="match status" value="1"/>
</dbReference>
<keyword evidence="2" id="KW-0863">Zinc-finger</keyword>
<accession>A0A0Q0UA54</accession>
<evidence type="ECO:0000313" key="5">
    <source>
        <dbReference type="EMBL" id="KQB84627.1"/>
    </source>
</evidence>
<dbReference type="PROSITE" id="PS51266">
    <property type="entry name" value="ZF_CHY"/>
    <property type="match status" value="1"/>
</dbReference>
<evidence type="ECO:0000313" key="6">
    <source>
        <dbReference type="Proteomes" id="UP000050517"/>
    </source>
</evidence>
<dbReference type="OrthoDB" id="882119at2"/>
<dbReference type="AlphaFoldDB" id="A0A0Q0UA54"/>
<dbReference type="PIRSF" id="PIRSF017292">
    <property type="entry name" value="UCP017292_Znf_CHY"/>
    <property type="match status" value="1"/>
</dbReference>
<organism evidence="5 6">
    <name type="scientific">Corynebacterium oculi</name>
    <dbReference type="NCBI Taxonomy" id="1544416"/>
    <lineage>
        <taxon>Bacteria</taxon>
        <taxon>Bacillati</taxon>
        <taxon>Actinomycetota</taxon>
        <taxon>Actinomycetes</taxon>
        <taxon>Mycobacteriales</taxon>
        <taxon>Corynebacteriaceae</taxon>
        <taxon>Corynebacterium</taxon>
    </lineage>
</organism>
<reference evidence="5 6" key="1">
    <citation type="submission" date="2015-10" db="EMBL/GenBank/DDBJ databases">
        <title>Corynebacteirum lowii and Corynebacterium oculi species nova, derived from human clinical disease and and emended description of Corynebacterium mastiditis.</title>
        <authorList>
            <person name="Bernard K."/>
            <person name="Pacheco A.L."/>
            <person name="Mcdougall C."/>
            <person name="Burtx T."/>
            <person name="Weibe D."/>
            <person name="Tyler S."/>
            <person name="Olson A.B."/>
            <person name="Cnockaert M."/>
            <person name="Eguchi H."/>
            <person name="Kuwahara T."/>
            <person name="Nakayama-Imaohji H."/>
            <person name="Boudewijins M."/>
            <person name="Van Hoecke F."/>
            <person name="Bernier A.-M."/>
            <person name="Vandamme P."/>
        </authorList>
    </citation>
    <scope>NUCLEOTIDE SEQUENCE [LARGE SCALE GENOMIC DNA]</scope>
    <source>
        <strain evidence="5 6">NML 130210</strain>
    </source>
</reference>
<name>A0A0Q0UA54_9CORY</name>
<dbReference type="GO" id="GO:0008270">
    <property type="term" value="F:zinc ion binding"/>
    <property type="evidence" value="ECO:0007669"/>
    <property type="project" value="UniProtKB-KW"/>
</dbReference>
<evidence type="ECO:0000256" key="1">
    <source>
        <dbReference type="ARBA" id="ARBA00022723"/>
    </source>
</evidence>
<gene>
    <name evidence="5" type="ORF">Cocul_01435</name>
</gene>
<dbReference type="PATRIC" id="fig|1544416.3.peg.1440"/>
<dbReference type="Proteomes" id="UP000050517">
    <property type="component" value="Unassembled WGS sequence"/>
</dbReference>
<dbReference type="RefSeq" id="WP_055122530.1">
    <property type="nucleotide sequence ID" value="NZ_LKST01000002.1"/>
</dbReference>
<proteinExistence type="predicted"/>
<dbReference type="Pfam" id="PF05495">
    <property type="entry name" value="zf-CHY"/>
    <property type="match status" value="1"/>
</dbReference>
<dbReference type="InterPro" id="IPR016694">
    <property type="entry name" value="UCP017292"/>
</dbReference>
<keyword evidence="1" id="KW-0479">Metal-binding</keyword>
<keyword evidence="6" id="KW-1185">Reference proteome</keyword>
<evidence type="ECO:0000256" key="3">
    <source>
        <dbReference type="ARBA" id="ARBA00022833"/>
    </source>
</evidence>